<dbReference type="Pfam" id="PF01266">
    <property type="entry name" value="DAO"/>
    <property type="match status" value="1"/>
</dbReference>
<dbReference type="Gene3D" id="3.30.9.10">
    <property type="entry name" value="D-Amino Acid Oxidase, subunit A, domain 2"/>
    <property type="match status" value="1"/>
</dbReference>
<dbReference type="KEGG" id="sbat:G4Z16_31400"/>
<comment type="similarity">
    <text evidence="5">Belongs to the L2HGDH family.</text>
</comment>
<evidence type="ECO:0000259" key="6">
    <source>
        <dbReference type="Pfam" id="PF01266"/>
    </source>
</evidence>
<proteinExistence type="inferred from homology"/>
<dbReference type="RefSeq" id="WP_197353944.1">
    <property type="nucleotide sequence ID" value="NZ_CP048882.1"/>
</dbReference>
<dbReference type="EMBL" id="CP048882">
    <property type="protein sequence ID" value="QPP10187.1"/>
    <property type="molecule type" value="Genomic_DNA"/>
</dbReference>
<evidence type="ECO:0000256" key="3">
    <source>
        <dbReference type="ARBA" id="ARBA00022827"/>
    </source>
</evidence>
<organism evidence="7 8">
    <name type="scientific">Streptomyces bathyalis</name>
    <dbReference type="NCBI Taxonomy" id="2710756"/>
    <lineage>
        <taxon>Bacteria</taxon>
        <taxon>Bacillati</taxon>
        <taxon>Actinomycetota</taxon>
        <taxon>Actinomycetes</taxon>
        <taxon>Kitasatosporales</taxon>
        <taxon>Streptomycetaceae</taxon>
        <taxon>Streptomyces</taxon>
    </lineage>
</organism>
<evidence type="ECO:0000313" key="8">
    <source>
        <dbReference type="Proteomes" id="UP000595046"/>
    </source>
</evidence>
<dbReference type="PANTHER" id="PTHR43104:SF2">
    <property type="entry name" value="L-2-HYDROXYGLUTARATE DEHYDROGENASE, MITOCHONDRIAL"/>
    <property type="match status" value="1"/>
</dbReference>
<name>A0A7T1TBZ7_9ACTN</name>
<protein>
    <submittedName>
        <fullName evidence="7">L-2-hydroxyglutarate oxidase</fullName>
        <ecNumber evidence="7">1.1.3.-</ecNumber>
    </submittedName>
</protein>
<keyword evidence="8" id="KW-1185">Reference proteome</keyword>
<sequence>MSHTKKRAAVVGGGIVGVSVARQLAREADGFEVTLFEKEDRLAAHQTGHNSGVVHAGLYYEPGSLKATLCRRGVGLLREAVREHRIPYEECGKIVVALDEKQASRLDDIHARATANGVPGVRLIDRDEITQLEPHAQGIRALHSPHTAIVDYAALTAALSEDLRAAGGSVRLGEEVTALERHGRAVRLTAGSLTEEFDLVIACAGLHSDRLARTAGEPDEPRIVPFYGDYFLMHASKSHLVNGLIYPVPDPRYPFLGVHLTKRIDGAVLLGPNAFLSSGREVYEGRRFVPRDVREALGFAGFWRFAARNLPAAAREARTALSSRRFVAEARKYVPALAHHDVTRGPRGIRAQAMDGRGALVDDFVISGTEHIVHVRNAPSPGATSALAIAEHIVREAVRRRS</sequence>
<feature type="domain" description="FAD dependent oxidoreductase" evidence="6">
    <location>
        <begin position="8"/>
        <end position="394"/>
    </location>
</feature>
<dbReference type="PANTHER" id="PTHR43104">
    <property type="entry name" value="L-2-HYDROXYGLUTARATE DEHYDROGENASE, MITOCHONDRIAL"/>
    <property type="match status" value="1"/>
</dbReference>
<gene>
    <name evidence="7" type="primary">lhgO</name>
    <name evidence="7" type="ORF">G4Z16_31400</name>
</gene>
<dbReference type="GO" id="GO:0047545">
    <property type="term" value="F:(S)-2-hydroxyglutarate dehydrogenase activity"/>
    <property type="evidence" value="ECO:0007669"/>
    <property type="project" value="TreeGrafter"/>
</dbReference>
<evidence type="ECO:0000256" key="4">
    <source>
        <dbReference type="ARBA" id="ARBA00023002"/>
    </source>
</evidence>
<evidence type="ECO:0000256" key="5">
    <source>
        <dbReference type="ARBA" id="ARBA00037941"/>
    </source>
</evidence>
<dbReference type="InterPro" id="IPR036188">
    <property type="entry name" value="FAD/NAD-bd_sf"/>
</dbReference>
<keyword evidence="4 7" id="KW-0560">Oxidoreductase</keyword>
<dbReference type="Gene3D" id="3.50.50.60">
    <property type="entry name" value="FAD/NAD(P)-binding domain"/>
    <property type="match status" value="1"/>
</dbReference>
<dbReference type="EC" id="1.1.3.-" evidence="7"/>
<dbReference type="SUPFAM" id="SSF51905">
    <property type="entry name" value="FAD/NAD(P)-binding domain"/>
    <property type="match status" value="1"/>
</dbReference>
<comment type="cofactor">
    <cofactor evidence="1">
        <name>FAD</name>
        <dbReference type="ChEBI" id="CHEBI:57692"/>
    </cofactor>
</comment>
<dbReference type="AlphaFoldDB" id="A0A7T1TBZ7"/>
<dbReference type="NCBIfam" id="NF008726">
    <property type="entry name" value="PRK11728.1"/>
    <property type="match status" value="1"/>
</dbReference>
<keyword evidence="3" id="KW-0274">FAD</keyword>
<dbReference type="GO" id="GO:0005737">
    <property type="term" value="C:cytoplasm"/>
    <property type="evidence" value="ECO:0007669"/>
    <property type="project" value="TreeGrafter"/>
</dbReference>
<evidence type="ECO:0000256" key="1">
    <source>
        <dbReference type="ARBA" id="ARBA00001974"/>
    </source>
</evidence>
<dbReference type="InterPro" id="IPR006076">
    <property type="entry name" value="FAD-dep_OxRdtase"/>
</dbReference>
<keyword evidence="2" id="KW-0285">Flavoprotein</keyword>
<dbReference type="Proteomes" id="UP000595046">
    <property type="component" value="Chromosome"/>
</dbReference>
<accession>A0A7T1TBZ7</accession>
<reference evidence="8" key="1">
    <citation type="submission" date="2020-02" db="EMBL/GenBank/DDBJ databases">
        <title>Streptomyces sp. ASO4wet.</title>
        <authorList>
            <person name="Risdian C."/>
            <person name="Landwehr W."/>
            <person name="Schupp P."/>
            <person name="Wink J."/>
        </authorList>
    </citation>
    <scope>NUCLEOTIDE SEQUENCE [LARGE SCALE GENOMIC DNA]</scope>
    <source>
        <strain evidence="8">ASO4wet</strain>
    </source>
</reference>
<evidence type="ECO:0000313" key="7">
    <source>
        <dbReference type="EMBL" id="QPP10187.1"/>
    </source>
</evidence>
<evidence type="ECO:0000256" key="2">
    <source>
        <dbReference type="ARBA" id="ARBA00022630"/>
    </source>
</evidence>